<reference evidence="4" key="1">
    <citation type="submission" date="2019-10" db="EMBL/GenBank/DDBJ databases">
        <title>Short sand fly seasons in Tbilisi, Georgia, hinder development of host immunity to saliva of the visceral leishmaniasis vector Phlebotomus kandelakii.</title>
        <authorList>
            <person name="Oliveira F."/>
            <person name="Giorgobiani E."/>
            <person name="Guimaraes-Costa A.B."/>
            <person name="Abdeladhim M."/>
            <person name="Oristian J."/>
            <person name="Tskhvaradze L."/>
            <person name="Tsertsvadze N."/>
            <person name="Zakalashvili M."/>
            <person name="Valenzuela J.G."/>
            <person name="Kamhawi S."/>
        </authorList>
    </citation>
    <scope>NUCLEOTIDE SEQUENCE</scope>
    <source>
        <strain evidence="4">Wild-capture in Tbilisi</strain>
        <tissue evidence="4">Salivary glands</tissue>
    </source>
</reference>
<proteinExistence type="predicted"/>
<feature type="region of interest" description="Disordered" evidence="3">
    <location>
        <begin position="149"/>
        <end position="235"/>
    </location>
</feature>
<dbReference type="InterPro" id="IPR032675">
    <property type="entry name" value="LRR_dom_sf"/>
</dbReference>
<dbReference type="PANTHER" id="PTHR18849:SF0">
    <property type="entry name" value="CILIA- AND FLAGELLA-ASSOCIATED PROTEIN 410-RELATED"/>
    <property type="match status" value="1"/>
</dbReference>
<dbReference type="Gene3D" id="3.80.10.10">
    <property type="entry name" value="Ribonuclease Inhibitor"/>
    <property type="match status" value="1"/>
</dbReference>
<dbReference type="InterPro" id="IPR025875">
    <property type="entry name" value="Leu-rich_rpt_4"/>
</dbReference>
<sequence>MTKLTEEMVIARSRQSDLSTVKKLNCWGSELTDVTIIRRMRGVEVLALSVNKINSLADFENCQNLQELYLRRNNIKDLSELAYLQSLPNLKFLWLEENPCVERAGPNYRAIVLRTLPNLQKLDNIDVTPEELADARRGSVKRDDVIYEDSSYTEQQPSQNQQQSQYRQQSPMRERSPSNQEQYSPPETNQPPSPRYQRDHRGSYQQYDVSMRSPGSDQEASPATGYRERVPIAPSMSTHSMKEYYQSDYQKPHPASYRHSQMDLTEWDEHQQHQQQAGHPNRRNGAEAPRDGYAYRNGNSNREEWDDNVEVRRRERRSEGRFNDSASVVSNAVLNHYASYHRRPVNRNANLLSATLCLVKELDYPSLEVVEHAVRCRIDELATD</sequence>
<feature type="compositionally biased region" description="Polar residues" evidence="3">
    <location>
        <begin position="203"/>
        <end position="221"/>
    </location>
</feature>
<organism evidence="4">
    <name type="scientific">Phlebotomus kandelakii</name>
    <dbReference type="NCBI Taxonomy" id="1109342"/>
    <lineage>
        <taxon>Eukaryota</taxon>
        <taxon>Metazoa</taxon>
        <taxon>Ecdysozoa</taxon>
        <taxon>Arthropoda</taxon>
        <taxon>Hexapoda</taxon>
        <taxon>Insecta</taxon>
        <taxon>Pterygota</taxon>
        <taxon>Neoptera</taxon>
        <taxon>Endopterygota</taxon>
        <taxon>Diptera</taxon>
        <taxon>Nematocera</taxon>
        <taxon>Psychodoidea</taxon>
        <taxon>Psychodidae</taxon>
        <taxon>Phlebotomus</taxon>
        <taxon>Larroussius</taxon>
    </lineage>
</organism>
<evidence type="ECO:0000256" key="3">
    <source>
        <dbReference type="SAM" id="MobiDB-lite"/>
    </source>
</evidence>
<dbReference type="GO" id="GO:0007010">
    <property type="term" value="P:cytoskeleton organization"/>
    <property type="evidence" value="ECO:0007669"/>
    <property type="project" value="TreeGrafter"/>
</dbReference>
<dbReference type="InterPro" id="IPR001611">
    <property type="entry name" value="Leu-rich_rpt"/>
</dbReference>
<dbReference type="GO" id="GO:0097733">
    <property type="term" value="C:photoreceptor cell cilium"/>
    <property type="evidence" value="ECO:0007669"/>
    <property type="project" value="UniProtKB-ARBA"/>
</dbReference>
<keyword evidence="1" id="KW-0433">Leucine-rich repeat</keyword>
<feature type="region of interest" description="Disordered" evidence="3">
    <location>
        <begin position="267"/>
        <end position="301"/>
    </location>
</feature>
<dbReference type="PANTHER" id="PTHR18849">
    <property type="entry name" value="LEUCINE RICH REPEAT PROTEIN"/>
    <property type="match status" value="1"/>
</dbReference>
<protein>
    <submittedName>
        <fullName evidence="4">Putative activating signal cointegrator 1 complex subunit 2 protein isoform x6</fullName>
    </submittedName>
</protein>
<evidence type="ECO:0000313" key="4">
    <source>
        <dbReference type="EMBL" id="NBJ57946.1"/>
    </source>
</evidence>
<dbReference type="Pfam" id="PF12799">
    <property type="entry name" value="LRR_4"/>
    <property type="match status" value="1"/>
</dbReference>
<dbReference type="AlphaFoldDB" id="A0A6B2E6T0"/>
<keyword evidence="2" id="KW-0677">Repeat</keyword>
<accession>A0A6B2E6T0</accession>
<feature type="compositionally biased region" description="Low complexity" evidence="3">
    <location>
        <begin position="155"/>
        <end position="170"/>
    </location>
</feature>
<dbReference type="SUPFAM" id="SSF52058">
    <property type="entry name" value="L domain-like"/>
    <property type="match status" value="1"/>
</dbReference>
<evidence type="ECO:0000256" key="1">
    <source>
        <dbReference type="ARBA" id="ARBA00022614"/>
    </source>
</evidence>
<dbReference type="EMBL" id="GIFK01000243">
    <property type="protein sequence ID" value="NBJ57946.1"/>
    <property type="molecule type" value="Transcribed_RNA"/>
</dbReference>
<name>A0A6B2E6T0_9DIPT</name>
<dbReference type="GO" id="GO:0036064">
    <property type="term" value="C:ciliary basal body"/>
    <property type="evidence" value="ECO:0007669"/>
    <property type="project" value="UniProtKB-ARBA"/>
</dbReference>
<dbReference type="PROSITE" id="PS51450">
    <property type="entry name" value="LRR"/>
    <property type="match status" value="1"/>
</dbReference>
<feature type="compositionally biased region" description="Polar residues" evidence="3">
    <location>
        <begin position="177"/>
        <end position="187"/>
    </location>
</feature>
<evidence type="ECO:0000256" key="2">
    <source>
        <dbReference type="ARBA" id="ARBA00022737"/>
    </source>
</evidence>
<dbReference type="FunFam" id="3.80.10.10:FF:000094">
    <property type="entry name" value="protein C21orf2 isoform X1"/>
    <property type="match status" value="1"/>
</dbReference>